<reference evidence="2 3" key="1">
    <citation type="submission" date="2015-03" db="EMBL/GenBank/DDBJ databases">
        <title>Genome sequencing of Methylobacterium variabile DSM 16961.</title>
        <authorList>
            <person name="Chaudhry V."/>
            <person name="Patil P.B."/>
        </authorList>
    </citation>
    <scope>NUCLEOTIDE SEQUENCE [LARGE SCALE GENOMIC DNA]</scope>
    <source>
        <strain evidence="2 3">DSM 16961</strain>
    </source>
</reference>
<dbReference type="InterPro" id="IPR036156">
    <property type="entry name" value="Beta-gal/glucu_dom_sf"/>
</dbReference>
<dbReference type="Gene3D" id="2.60.40.10">
    <property type="entry name" value="Immunoglobulins"/>
    <property type="match status" value="1"/>
</dbReference>
<evidence type="ECO:0000259" key="1">
    <source>
        <dbReference type="Pfam" id="PF17753"/>
    </source>
</evidence>
<feature type="non-terminal residue" evidence="2">
    <location>
        <position position="1"/>
    </location>
</feature>
<accession>A0A0J6SW76</accession>
<feature type="domain" description="Beta-mannosidase Ig-fold" evidence="1">
    <location>
        <begin position="67"/>
        <end position="120"/>
    </location>
</feature>
<name>A0A0J6SW76_9HYPH</name>
<dbReference type="Proteomes" id="UP000035955">
    <property type="component" value="Unassembled WGS sequence"/>
</dbReference>
<dbReference type="RefSeq" id="WP_048444618.1">
    <property type="nucleotide sequence ID" value="NZ_LABY01000082.1"/>
</dbReference>
<proteinExistence type="predicted"/>
<dbReference type="SUPFAM" id="SSF49303">
    <property type="entry name" value="beta-Galactosidase/glucuronidase domain"/>
    <property type="match status" value="1"/>
</dbReference>
<dbReference type="InterPro" id="IPR013783">
    <property type="entry name" value="Ig-like_fold"/>
</dbReference>
<keyword evidence="3" id="KW-1185">Reference proteome</keyword>
<protein>
    <recommendedName>
        <fullName evidence="1">Beta-mannosidase Ig-fold domain-containing protein</fullName>
    </recommendedName>
</protein>
<evidence type="ECO:0000313" key="3">
    <source>
        <dbReference type="Proteomes" id="UP000035955"/>
    </source>
</evidence>
<dbReference type="AlphaFoldDB" id="A0A0J6SW76"/>
<dbReference type="Pfam" id="PF17753">
    <property type="entry name" value="Ig_mannosidase"/>
    <property type="match status" value="1"/>
</dbReference>
<evidence type="ECO:0000313" key="2">
    <source>
        <dbReference type="EMBL" id="KMO37593.1"/>
    </source>
</evidence>
<sequence length="140" mass="14841">SLGPRAAVTLTSTALLGRFFDATTAYRFGPAAHTLAHLRLTDRDGAFLAEAFHFPAGRDATPRELGLSAALGEERGGLNLRVSAERHALGVHVAFDGEGRPSDNWFHLAPGAERHLALVGTKGRPSGTVRAVNGSETVRF</sequence>
<comment type="caution">
    <text evidence="2">The sequence shown here is derived from an EMBL/GenBank/DDBJ whole genome shotgun (WGS) entry which is preliminary data.</text>
</comment>
<dbReference type="InterPro" id="IPR041625">
    <property type="entry name" value="Beta-mannosidase_Ig"/>
</dbReference>
<gene>
    <name evidence="2" type="ORF">VQ02_12980</name>
</gene>
<dbReference type="EMBL" id="LABY01000082">
    <property type="protein sequence ID" value="KMO37593.1"/>
    <property type="molecule type" value="Genomic_DNA"/>
</dbReference>
<dbReference type="PATRIC" id="fig|298794.3.peg.7347"/>
<organism evidence="2 3">
    <name type="scientific">Methylobacterium variabile</name>
    <dbReference type="NCBI Taxonomy" id="298794"/>
    <lineage>
        <taxon>Bacteria</taxon>
        <taxon>Pseudomonadati</taxon>
        <taxon>Pseudomonadota</taxon>
        <taxon>Alphaproteobacteria</taxon>
        <taxon>Hyphomicrobiales</taxon>
        <taxon>Methylobacteriaceae</taxon>
        <taxon>Methylobacterium</taxon>
    </lineage>
</organism>